<proteinExistence type="predicted"/>
<protein>
    <submittedName>
        <fullName evidence="1">Lipopolysaccharide-assembly family protein</fullName>
    </submittedName>
</protein>
<gene>
    <name evidence="1" type="ORF">D1006_41225</name>
</gene>
<dbReference type="GO" id="GO:0043165">
    <property type="term" value="P:Gram-negative-bacterium-type cell outer membrane assembly"/>
    <property type="evidence" value="ECO:0007669"/>
    <property type="project" value="InterPro"/>
</dbReference>
<sequence length="159" mass="17697">MIRRSFVKSIVAAIPLSACDFKLRGYGSYAFKRLAIVGTSPFCQARIERLIESGSDTRIVQSIDDADAILRLSEFHDQGVLTNNSQGLPIELWIKYSLKFTLTARDGEAPITRGEIVLNRNMANNTKNQGAQSVEADILYADMQNDAIDQLIRRLGAVY</sequence>
<dbReference type="Proteomes" id="UP000289650">
    <property type="component" value="Unassembled WGS sequence"/>
</dbReference>
<dbReference type="GO" id="GO:0019867">
    <property type="term" value="C:outer membrane"/>
    <property type="evidence" value="ECO:0007669"/>
    <property type="project" value="InterPro"/>
</dbReference>
<dbReference type="Pfam" id="PF04390">
    <property type="entry name" value="LptE"/>
    <property type="match status" value="1"/>
</dbReference>
<evidence type="ECO:0000313" key="2">
    <source>
        <dbReference type="Proteomes" id="UP000289650"/>
    </source>
</evidence>
<organism evidence="1 2">
    <name type="scientific">Burkholderia stabilis</name>
    <dbReference type="NCBI Taxonomy" id="95485"/>
    <lineage>
        <taxon>Bacteria</taxon>
        <taxon>Pseudomonadati</taxon>
        <taxon>Pseudomonadota</taxon>
        <taxon>Betaproteobacteria</taxon>
        <taxon>Burkholderiales</taxon>
        <taxon>Burkholderiaceae</taxon>
        <taxon>Burkholderia</taxon>
        <taxon>Burkholderia cepacia complex</taxon>
    </lineage>
</organism>
<dbReference type="AlphaFoldDB" id="A0A4Q2A6J4"/>
<name>A0A4Q2A6J4_9BURK</name>
<evidence type="ECO:0000313" key="1">
    <source>
        <dbReference type="EMBL" id="RXV64210.1"/>
    </source>
</evidence>
<dbReference type="EMBL" id="QWEX01000005">
    <property type="protein sequence ID" value="RXV64210.1"/>
    <property type="molecule type" value="Genomic_DNA"/>
</dbReference>
<accession>A0A4Q2A6J4</accession>
<dbReference type="RefSeq" id="WP_240674701.1">
    <property type="nucleotide sequence ID" value="NZ_QWEX01000005.1"/>
</dbReference>
<dbReference type="InterPro" id="IPR007485">
    <property type="entry name" value="LPS_assembly_LptE"/>
</dbReference>
<dbReference type="Gene3D" id="3.30.160.150">
    <property type="entry name" value="Lipoprotein like domain"/>
    <property type="match status" value="1"/>
</dbReference>
<reference evidence="1 2" key="1">
    <citation type="submission" date="2018-08" db="EMBL/GenBank/DDBJ databases">
        <title>Mountain-cultivated ginseng endophyte, Burkholderia stabilis and its activity against ginseng root rot disease.</title>
        <authorList>
            <person name="Tapan Kumar M."/>
            <person name="Bae H."/>
            <person name="Shanmugam G."/>
            <person name="Jeon J."/>
        </authorList>
    </citation>
    <scope>NUCLEOTIDE SEQUENCE [LARGE SCALE GENOMIC DNA]</scope>
    <source>
        <strain evidence="1 2">EB159</strain>
    </source>
</reference>
<comment type="caution">
    <text evidence="1">The sequence shown here is derived from an EMBL/GenBank/DDBJ whole genome shotgun (WGS) entry which is preliminary data.</text>
</comment>